<dbReference type="EMBL" id="MKGQ01000073">
    <property type="protein sequence ID" value="OKO98780.1"/>
    <property type="molecule type" value="Genomic_DNA"/>
</dbReference>
<keyword evidence="2" id="KW-1185">Reference proteome</keyword>
<comment type="caution">
    <text evidence="1">The sequence shown here is derived from an EMBL/GenBank/DDBJ whole genome shotgun (WGS) entry which is preliminary data.</text>
</comment>
<proteinExistence type="predicted"/>
<name>A0A1Q5TEY6_9GAMM</name>
<evidence type="ECO:0000313" key="2">
    <source>
        <dbReference type="Proteomes" id="UP000186268"/>
    </source>
</evidence>
<reference evidence="1 2" key="1">
    <citation type="submission" date="2016-09" db="EMBL/GenBank/DDBJ databases">
        <title>Xenorhabdus thuongxuanensis sp. nov. and Xenorhabdus eapokensis sp. nov., isolated from Steinernema species.</title>
        <authorList>
            <person name="Kaempfer P."/>
            <person name="Tobias N.J."/>
            <person name="Phan Ke L."/>
            <person name="Bode H.B."/>
            <person name="Glaeser S.P."/>
        </authorList>
    </citation>
    <scope>NUCLEOTIDE SEQUENCE [LARGE SCALE GENOMIC DNA]</scope>
    <source>
        <strain evidence="1 2">DL20</strain>
    </source>
</reference>
<dbReference type="Proteomes" id="UP000186268">
    <property type="component" value="Unassembled WGS sequence"/>
</dbReference>
<evidence type="ECO:0000313" key="1">
    <source>
        <dbReference type="EMBL" id="OKO98780.1"/>
    </source>
</evidence>
<sequence length="42" mass="4983">MSKVNKSIKIENMLIIDIAKSYQYDIISKPKMTRHKMRWATA</sequence>
<gene>
    <name evidence="1" type="ORF">Xedl_03802</name>
</gene>
<accession>A0A1Q5TEY6</accession>
<protein>
    <submittedName>
        <fullName evidence="1">Uncharacterized protein</fullName>
    </submittedName>
</protein>
<organism evidence="1 2">
    <name type="scientific">Xenorhabdus eapokensis</name>
    <dbReference type="NCBI Taxonomy" id="1873482"/>
    <lineage>
        <taxon>Bacteria</taxon>
        <taxon>Pseudomonadati</taxon>
        <taxon>Pseudomonadota</taxon>
        <taxon>Gammaproteobacteria</taxon>
        <taxon>Enterobacterales</taxon>
        <taxon>Morganellaceae</taxon>
        <taxon>Xenorhabdus</taxon>
    </lineage>
</organism>
<dbReference type="AlphaFoldDB" id="A0A1Q5TEY6"/>